<proteinExistence type="predicted"/>
<feature type="region of interest" description="Disordered" evidence="1">
    <location>
        <begin position="1"/>
        <end position="26"/>
    </location>
</feature>
<accession>A0A1Q9EZV9</accession>
<name>A0A1Q9EZV9_SYMMI</name>
<evidence type="ECO:0000313" key="2">
    <source>
        <dbReference type="EMBL" id="OLQ13014.1"/>
    </source>
</evidence>
<protein>
    <submittedName>
        <fullName evidence="2">Uncharacterized protein</fullName>
    </submittedName>
</protein>
<reference evidence="2 3" key="1">
    <citation type="submission" date="2016-02" db="EMBL/GenBank/DDBJ databases">
        <title>Genome analysis of coral dinoflagellate symbionts highlights evolutionary adaptations to a symbiotic lifestyle.</title>
        <authorList>
            <person name="Aranda M."/>
            <person name="Li Y."/>
            <person name="Liew Y.J."/>
            <person name="Baumgarten S."/>
            <person name="Simakov O."/>
            <person name="Wilson M."/>
            <person name="Piel J."/>
            <person name="Ashoor H."/>
            <person name="Bougouffa S."/>
            <person name="Bajic V.B."/>
            <person name="Ryu T."/>
            <person name="Ravasi T."/>
            <person name="Bayer T."/>
            <person name="Micklem G."/>
            <person name="Kim H."/>
            <person name="Bhak J."/>
            <person name="Lajeunesse T.C."/>
            <person name="Voolstra C.R."/>
        </authorList>
    </citation>
    <scope>NUCLEOTIDE SEQUENCE [LARGE SCALE GENOMIC DNA]</scope>
    <source>
        <strain evidence="2 3">CCMP2467</strain>
    </source>
</reference>
<sequence length="679" mass="75264">MDSISQDAVGRLGPLPAVDSAIHPGEQNVRDKQHYSILRVERMGRDPAWDFPKAGRRSQLSVDEVVIVSSRDPFHWQTKLRLHEEAGTVFRRSAEHHDFRVVCFVASFISDGSCYLRKYHTPLPDQDWGDRFGTPWRSPALSLLDIAIVSGDISNASFLHSIGVPNRYDFRFDDLCDPYRRIADGRTTRAVMIAYQLHKELFRELCANEECLGQAIAGGQGSLSALLMSTFRMVTRALFFATLLDAHAYGLARPMKWRAGQTLLEMAIRCGQLDATRYLTNAHCEATGLTASDLTGPMFQGTADREVRDDMPITVTINRDVGAAEAARLAYHLCRHRYQIVIVQMAGWWSRSGGRVCVAFGRVVDHIAAFALAVPALPEILQLPRPLGTRRAAKRAAYRRRRAGQRAATTQQVVQSSEQAIEPRTPVNTSWDHLAPEVIQEVLHESQEVATFISEDVAEATSHALWESAVEMRVARGVAAGSDPESGTASRRATENIYLGKLNRIPGELLRALASGPALQPCRRALEAEGFPWKLSSGAFMFVSPCQHVDAMTSLADEQLHPDNIIFAESLEYLIDEVLGQHGTWMKVRSTIGMDDIDPGNTSEVDSGCQAEAESQGSDADRRRDAFLVDYRGEWDPCSIVNRTFLCLAPVRSSLMVTASTTDAHNPDANPRRTEALEP</sequence>
<dbReference type="AlphaFoldDB" id="A0A1Q9EZV9"/>
<dbReference type="Proteomes" id="UP000186817">
    <property type="component" value="Unassembled WGS sequence"/>
</dbReference>
<evidence type="ECO:0000313" key="3">
    <source>
        <dbReference type="Proteomes" id="UP000186817"/>
    </source>
</evidence>
<feature type="region of interest" description="Disordered" evidence="1">
    <location>
        <begin position="596"/>
        <end position="620"/>
    </location>
</feature>
<evidence type="ECO:0000256" key="1">
    <source>
        <dbReference type="SAM" id="MobiDB-lite"/>
    </source>
</evidence>
<feature type="region of interest" description="Disordered" evidence="1">
    <location>
        <begin position="660"/>
        <end position="679"/>
    </location>
</feature>
<gene>
    <name evidence="2" type="ORF">AK812_SmicGene3012</name>
</gene>
<dbReference type="EMBL" id="LSRX01000034">
    <property type="protein sequence ID" value="OLQ13014.1"/>
    <property type="molecule type" value="Genomic_DNA"/>
</dbReference>
<organism evidence="2 3">
    <name type="scientific">Symbiodinium microadriaticum</name>
    <name type="common">Dinoflagellate</name>
    <name type="synonym">Zooxanthella microadriatica</name>
    <dbReference type="NCBI Taxonomy" id="2951"/>
    <lineage>
        <taxon>Eukaryota</taxon>
        <taxon>Sar</taxon>
        <taxon>Alveolata</taxon>
        <taxon>Dinophyceae</taxon>
        <taxon>Suessiales</taxon>
        <taxon>Symbiodiniaceae</taxon>
        <taxon>Symbiodinium</taxon>
    </lineage>
</organism>
<feature type="compositionally biased region" description="Basic and acidic residues" evidence="1">
    <location>
        <begin position="670"/>
        <end position="679"/>
    </location>
</feature>
<dbReference type="OrthoDB" id="10555313at2759"/>
<keyword evidence="3" id="KW-1185">Reference proteome</keyword>
<comment type="caution">
    <text evidence="2">The sequence shown here is derived from an EMBL/GenBank/DDBJ whole genome shotgun (WGS) entry which is preliminary data.</text>
</comment>